<evidence type="ECO:0000256" key="2">
    <source>
        <dbReference type="ARBA" id="ARBA00005228"/>
    </source>
</evidence>
<keyword evidence="5" id="KW-0378">Hydrolase</keyword>
<dbReference type="InterPro" id="IPR002470">
    <property type="entry name" value="Peptidase_S9A"/>
</dbReference>
<dbReference type="PRINTS" id="PR00862">
    <property type="entry name" value="PROLIGOPTASE"/>
</dbReference>
<evidence type="ECO:0000256" key="5">
    <source>
        <dbReference type="ARBA" id="ARBA00022801"/>
    </source>
</evidence>
<dbReference type="InterPro" id="IPR023302">
    <property type="entry name" value="Pept_S9A_N"/>
</dbReference>
<dbReference type="PANTHER" id="PTHR42881:SF2">
    <property type="entry name" value="PROLYL ENDOPEPTIDASE"/>
    <property type="match status" value="1"/>
</dbReference>
<evidence type="ECO:0000256" key="6">
    <source>
        <dbReference type="ARBA" id="ARBA00022825"/>
    </source>
</evidence>
<organism evidence="9 10">
    <name type="scientific">Sphingobacterium pedocola</name>
    <dbReference type="NCBI Taxonomy" id="2082722"/>
    <lineage>
        <taxon>Bacteria</taxon>
        <taxon>Pseudomonadati</taxon>
        <taxon>Bacteroidota</taxon>
        <taxon>Sphingobacteriia</taxon>
        <taxon>Sphingobacteriales</taxon>
        <taxon>Sphingobacteriaceae</taxon>
        <taxon>Sphingobacterium</taxon>
    </lineage>
</organism>
<dbReference type="Pfam" id="PF00326">
    <property type="entry name" value="Peptidase_S9"/>
    <property type="match status" value="1"/>
</dbReference>
<comment type="catalytic activity">
    <reaction evidence="1">
        <text>Hydrolysis of Pro-|-Xaa &gt;&gt; Ala-|-Xaa in oligopeptides.</text>
        <dbReference type="EC" id="3.4.21.26"/>
    </reaction>
</comment>
<evidence type="ECO:0000313" key="9">
    <source>
        <dbReference type="EMBL" id="MBE8723272.1"/>
    </source>
</evidence>
<dbReference type="InterPro" id="IPR001375">
    <property type="entry name" value="Peptidase_S9_cat"/>
</dbReference>
<comment type="similarity">
    <text evidence="2">Belongs to the peptidase S9A family.</text>
</comment>
<feature type="domain" description="Peptidase S9 prolyl oligopeptidase catalytic" evidence="7">
    <location>
        <begin position="496"/>
        <end position="711"/>
    </location>
</feature>
<evidence type="ECO:0000256" key="3">
    <source>
        <dbReference type="ARBA" id="ARBA00011897"/>
    </source>
</evidence>
<sequence length="718" mass="80126">MNKSCSIMLLSVLTIAGCGQQAQKSIEANKAIKLKPYPKTDNVNVKDDYFGTIVDDPYRWLENDLSDETKQWVTAQNEVTQDYLEQIPFRDAIYSRLESLWNYEKVGAPIKEGDYIYFYKNDGLQNQYVLWRKKGDEGKEEVFLDPNKFSEDGTSSLADISFSKDGSLVAYQISEGGSDWTKVVVLKTEDKSVVGETLIDVKFSGLAWKGNDGIYYSSYDKPKEGSVLSAMTDQHKLYFHKLNTRQTDDELVFGGTDMPRRYISATLTEDERYLIVSAANTTSGNELYIKDLASPNAVFVTVVGDMDKNHDIIDNDGTKLFIYTELDAPNGRVVTADVADPQPKNWQTLIAETEQSLSPTTGGGKIFANYLKDATSQVKQYDRNGTLEREIELPGIGSAGGFSAKVKDEDLYYSFTNYVNPVTIYKYDMASGKSEVYKKSAINFDPSRYESKQVFYTSKDGTKIPMIITYKKDIKLDGTNPTVLYGYGGFNISLTPSFSTGNIILLEQGGIHAVANLRGGGEYGERWHLAGVQMNKQNVFDDFIAAAEYLIDQKYTSSQRLAIAGGSNGGLLVGACMTQRPELFKVVFPAVGVLDMLRYHKFTAGAGWAFDYGTADDSKEMFEYLYKYSPYHALKPNTAYPATMVTTADHDDRVVPAHSFKFAARLQEYHTGSNPVLIRIDTKAGHGAGKSTAMVIAEQVDKWTFMFQNMGIGYKEVK</sequence>
<keyword evidence="10" id="KW-1185">Reference proteome</keyword>
<protein>
    <recommendedName>
        <fullName evidence="3">prolyl oligopeptidase</fullName>
        <ecNumber evidence="3">3.4.21.26</ecNumber>
    </recommendedName>
</protein>
<dbReference type="InterPro" id="IPR051167">
    <property type="entry name" value="Prolyl_oligopep/macrocyclase"/>
</dbReference>
<reference evidence="9 10" key="1">
    <citation type="submission" date="2018-02" db="EMBL/GenBank/DDBJ databases">
        <title>Sphingobacterium KA21.</title>
        <authorList>
            <person name="Vasarhelyi B.M."/>
            <person name="Deshmukh S."/>
            <person name="Balint B."/>
            <person name="Kukolya J."/>
        </authorList>
    </citation>
    <scope>NUCLEOTIDE SEQUENCE [LARGE SCALE GENOMIC DNA]</scope>
    <source>
        <strain evidence="9 10">Ka21</strain>
    </source>
</reference>
<dbReference type="InterPro" id="IPR029058">
    <property type="entry name" value="AB_hydrolase_fold"/>
</dbReference>
<name>A0ABR9TD31_9SPHI</name>
<dbReference type="PROSITE" id="PS51257">
    <property type="entry name" value="PROKAR_LIPOPROTEIN"/>
    <property type="match status" value="1"/>
</dbReference>
<evidence type="ECO:0000259" key="7">
    <source>
        <dbReference type="Pfam" id="PF00326"/>
    </source>
</evidence>
<dbReference type="SUPFAM" id="SSF53474">
    <property type="entry name" value="alpha/beta-Hydrolases"/>
    <property type="match status" value="1"/>
</dbReference>
<evidence type="ECO:0000259" key="8">
    <source>
        <dbReference type="Pfam" id="PF02897"/>
    </source>
</evidence>
<keyword evidence="4" id="KW-0645">Protease</keyword>
<dbReference type="InterPro" id="IPR002471">
    <property type="entry name" value="Pept_S9_AS"/>
</dbReference>
<accession>A0ABR9TD31</accession>
<feature type="domain" description="Peptidase S9A N-terminal" evidence="8">
    <location>
        <begin position="42"/>
        <end position="439"/>
    </location>
</feature>
<evidence type="ECO:0000256" key="4">
    <source>
        <dbReference type="ARBA" id="ARBA00022670"/>
    </source>
</evidence>
<dbReference type="Gene3D" id="3.40.50.1820">
    <property type="entry name" value="alpha/beta hydrolase"/>
    <property type="match status" value="1"/>
</dbReference>
<dbReference type="EMBL" id="PSKQ01000027">
    <property type="protein sequence ID" value="MBE8723272.1"/>
    <property type="molecule type" value="Genomic_DNA"/>
</dbReference>
<comment type="caution">
    <text evidence="9">The sequence shown here is derived from an EMBL/GenBank/DDBJ whole genome shotgun (WGS) entry which is preliminary data.</text>
</comment>
<dbReference type="Gene3D" id="2.130.10.120">
    <property type="entry name" value="Prolyl oligopeptidase, N-terminal domain"/>
    <property type="match status" value="1"/>
</dbReference>
<evidence type="ECO:0000256" key="1">
    <source>
        <dbReference type="ARBA" id="ARBA00001070"/>
    </source>
</evidence>
<dbReference type="EC" id="3.4.21.26" evidence="3"/>
<dbReference type="PANTHER" id="PTHR42881">
    <property type="entry name" value="PROLYL ENDOPEPTIDASE"/>
    <property type="match status" value="1"/>
</dbReference>
<evidence type="ECO:0000313" key="10">
    <source>
        <dbReference type="Proteomes" id="UP000618319"/>
    </source>
</evidence>
<dbReference type="Pfam" id="PF02897">
    <property type="entry name" value="Peptidase_S9_N"/>
    <property type="match status" value="1"/>
</dbReference>
<keyword evidence="6" id="KW-0720">Serine protease</keyword>
<dbReference type="SUPFAM" id="SSF50993">
    <property type="entry name" value="Peptidase/esterase 'gauge' domain"/>
    <property type="match status" value="1"/>
</dbReference>
<dbReference type="RefSeq" id="WP_196941405.1">
    <property type="nucleotide sequence ID" value="NZ_MU158693.1"/>
</dbReference>
<dbReference type="PROSITE" id="PS00708">
    <property type="entry name" value="PRO_ENDOPEP_SER"/>
    <property type="match status" value="1"/>
</dbReference>
<gene>
    <name evidence="9" type="ORF">C4F40_21345</name>
</gene>
<proteinExistence type="inferred from homology"/>
<dbReference type="Proteomes" id="UP000618319">
    <property type="component" value="Unassembled WGS sequence"/>
</dbReference>